<evidence type="ECO:0000256" key="1">
    <source>
        <dbReference type="RuleBase" id="RU367073"/>
    </source>
</evidence>
<dbReference type="GO" id="GO:0008270">
    <property type="term" value="F:zinc ion binding"/>
    <property type="evidence" value="ECO:0007669"/>
    <property type="project" value="UniProtKB-KW"/>
</dbReference>
<dbReference type="GO" id="GO:0098826">
    <property type="term" value="C:endoplasmic reticulum tubular network membrane"/>
    <property type="evidence" value="ECO:0007669"/>
    <property type="project" value="UniProtKB-UniRule"/>
</dbReference>
<dbReference type="Proteomes" id="UP001360560">
    <property type="component" value="Unassembled WGS sequence"/>
</dbReference>
<protein>
    <recommendedName>
        <fullName evidence="1">Endoplasmic reticulum junction formation protein lunapark</fullName>
    </recommendedName>
</protein>
<evidence type="ECO:0000313" key="4">
    <source>
        <dbReference type="EMBL" id="GMM38698.1"/>
    </source>
</evidence>
<keyword evidence="5" id="KW-1185">Reference proteome</keyword>
<comment type="domain">
    <text evidence="1">The C4-type zinc finger motif is necessary both for its ER three-way tubular junction localization and formation.</text>
</comment>
<gene>
    <name evidence="4" type="ORF">DASC09_060370</name>
</gene>
<evidence type="ECO:0000313" key="5">
    <source>
        <dbReference type="Proteomes" id="UP001360560"/>
    </source>
</evidence>
<dbReference type="Pfam" id="PF10058">
    <property type="entry name" value="Zn_ribbon_10"/>
    <property type="match status" value="1"/>
</dbReference>
<feature type="domain" description="Lunapark zinc ribbon" evidence="3">
    <location>
        <begin position="264"/>
        <end position="314"/>
    </location>
</feature>
<organism evidence="4 5">
    <name type="scientific">Saccharomycopsis crataegensis</name>
    <dbReference type="NCBI Taxonomy" id="43959"/>
    <lineage>
        <taxon>Eukaryota</taxon>
        <taxon>Fungi</taxon>
        <taxon>Dikarya</taxon>
        <taxon>Ascomycota</taxon>
        <taxon>Saccharomycotina</taxon>
        <taxon>Saccharomycetes</taxon>
        <taxon>Saccharomycopsidaceae</taxon>
        <taxon>Saccharomycopsis</taxon>
    </lineage>
</organism>
<dbReference type="GO" id="GO:1903373">
    <property type="term" value="P:positive regulation of endoplasmic reticulum tubular network organization"/>
    <property type="evidence" value="ECO:0007669"/>
    <property type="project" value="UniProtKB-UniRule"/>
</dbReference>
<feature type="compositionally biased region" description="Polar residues" evidence="2">
    <location>
        <begin position="157"/>
        <end position="196"/>
    </location>
</feature>
<feature type="transmembrane region" description="Helical" evidence="1">
    <location>
        <begin position="53"/>
        <end position="69"/>
    </location>
</feature>
<name>A0AAV5QX75_9ASCO</name>
<evidence type="ECO:0000256" key="2">
    <source>
        <dbReference type="SAM" id="MobiDB-lite"/>
    </source>
</evidence>
<accession>A0AAV5QX75</accession>
<comment type="function">
    <text evidence="1">Plays a role in determining ER morphology.</text>
</comment>
<dbReference type="PANTHER" id="PTHR22166">
    <property type="entry name" value="ENDOPLASMIC RETICULUM JUNCTION FORMATION PROTEIN LUNAPARK"/>
    <property type="match status" value="1"/>
</dbReference>
<keyword evidence="1" id="KW-0479">Metal-binding</keyword>
<dbReference type="RefSeq" id="XP_064855693.1">
    <property type="nucleotide sequence ID" value="XM_064999621.1"/>
</dbReference>
<keyword evidence="1" id="KW-1133">Transmembrane helix</keyword>
<keyword evidence="1" id="KW-0862">Zinc</keyword>
<dbReference type="GeneID" id="90076686"/>
<dbReference type="AlphaFoldDB" id="A0AAV5QX75"/>
<feature type="region of interest" description="Disordered" evidence="2">
    <location>
        <begin position="156"/>
        <end position="197"/>
    </location>
</feature>
<keyword evidence="1" id="KW-0472">Membrane</keyword>
<comment type="subcellular location">
    <subcellularLocation>
        <location evidence="1">Endoplasmic reticulum membrane</location>
        <topology evidence="1">Multi-pass membrane protein</topology>
    </subcellularLocation>
</comment>
<keyword evidence="1" id="KW-0863">Zinc-finger</keyword>
<dbReference type="GO" id="GO:0071788">
    <property type="term" value="P:endoplasmic reticulum tubular network maintenance"/>
    <property type="evidence" value="ECO:0007669"/>
    <property type="project" value="UniProtKB-UniRule"/>
</dbReference>
<dbReference type="EMBL" id="BTFZ01000020">
    <property type="protein sequence ID" value="GMM38698.1"/>
    <property type="molecule type" value="Genomic_DNA"/>
</dbReference>
<dbReference type="InterPro" id="IPR019273">
    <property type="entry name" value="Lunapark_Znf"/>
</dbReference>
<keyword evidence="1" id="KW-0256">Endoplasmic reticulum</keyword>
<reference evidence="4 5" key="1">
    <citation type="journal article" date="2023" name="Elife">
        <title>Identification of key yeast species and microbe-microbe interactions impacting larval growth of Drosophila in the wild.</title>
        <authorList>
            <person name="Mure A."/>
            <person name="Sugiura Y."/>
            <person name="Maeda R."/>
            <person name="Honda K."/>
            <person name="Sakurai N."/>
            <person name="Takahashi Y."/>
            <person name="Watada M."/>
            <person name="Katoh T."/>
            <person name="Gotoh A."/>
            <person name="Gotoh Y."/>
            <person name="Taniguchi I."/>
            <person name="Nakamura K."/>
            <person name="Hayashi T."/>
            <person name="Katayama T."/>
            <person name="Uemura T."/>
            <person name="Hattori Y."/>
        </authorList>
    </citation>
    <scope>NUCLEOTIDE SEQUENCE [LARGE SCALE GENOMIC DNA]</scope>
    <source>
        <strain evidence="4 5">SC-9</strain>
    </source>
</reference>
<dbReference type="PANTHER" id="PTHR22166:SF12">
    <property type="entry name" value="ENDOPLASMIC RETICULUM JUNCTION FORMATION PROTEIN LUNAPARK"/>
    <property type="match status" value="1"/>
</dbReference>
<keyword evidence="1" id="KW-0812">Transmembrane</keyword>
<feature type="transmembrane region" description="Helical" evidence="1">
    <location>
        <begin position="84"/>
        <end position="106"/>
    </location>
</feature>
<dbReference type="InterPro" id="IPR040115">
    <property type="entry name" value="Lnp"/>
</dbReference>
<comment type="similarity">
    <text evidence="1">Belongs to the lunapark family.</text>
</comment>
<sequence>MGLFSILFKSNANDQFNPLTFEKDLDEIHKKIESTEKRLVSFKRKSKHFQQQVTIWLTAGCFVYIGYVYKTGKYQFYENPDDKYYVVGGFVAIVAIYLIHQLIGIYNDKILKYYLRKITFYKKQRQQKITDLKVKTNFNKTKRLLQKYSIQDFHNMDPSSDNNADGNQTSSVNSPDMKNTNNIRNTSQTPAITVSSGEADAATIDENAYNTDGDYGDDDYAHQLDSIEQRYSELDRVREKRLMIKRGTYDPDSSSSWLSPVSSVFEMLVGKDELSPSSRYALICINCFTHNGLAPPRYLPNQVKFICCNCGTVNNPNAGNLSAVSTPKLNDFDSKSKDEGSSN</sequence>
<comment type="caution">
    <text evidence="4">The sequence shown here is derived from an EMBL/GenBank/DDBJ whole genome shotgun (WGS) entry which is preliminary data.</text>
</comment>
<proteinExistence type="inferred from homology"/>
<evidence type="ECO:0000259" key="3">
    <source>
        <dbReference type="Pfam" id="PF10058"/>
    </source>
</evidence>